<reference evidence="9" key="1">
    <citation type="submission" date="2022-11" db="EMBL/GenBank/DDBJ databases">
        <authorList>
            <person name="Somphong A."/>
            <person name="Phongsopitanun W."/>
        </authorList>
    </citation>
    <scope>NUCLEOTIDE SEQUENCE</scope>
    <source>
        <strain evidence="9">Pm04-4</strain>
    </source>
</reference>
<feature type="transmembrane region" description="Helical" evidence="7">
    <location>
        <begin position="14"/>
        <end position="36"/>
    </location>
</feature>
<accession>A0ABT4BEX9</accession>
<feature type="compositionally biased region" description="Basic residues" evidence="6">
    <location>
        <begin position="259"/>
        <end position="269"/>
    </location>
</feature>
<evidence type="ECO:0000259" key="8">
    <source>
        <dbReference type="PROSITE" id="PS50850"/>
    </source>
</evidence>
<dbReference type="Pfam" id="PF07690">
    <property type="entry name" value="MFS_1"/>
    <property type="match status" value="1"/>
</dbReference>
<feature type="transmembrane region" description="Helical" evidence="7">
    <location>
        <begin position="48"/>
        <end position="68"/>
    </location>
</feature>
<feature type="transmembrane region" description="Helical" evidence="7">
    <location>
        <begin position="80"/>
        <end position="105"/>
    </location>
</feature>
<dbReference type="RefSeq" id="WP_267569597.1">
    <property type="nucleotide sequence ID" value="NZ_JAPNTZ010000023.1"/>
</dbReference>
<dbReference type="InterPro" id="IPR011701">
    <property type="entry name" value="MFS"/>
</dbReference>
<keyword evidence="3 7" id="KW-0812">Transmembrane</keyword>
<dbReference type="CDD" id="cd06173">
    <property type="entry name" value="MFS_MefA_like"/>
    <property type="match status" value="1"/>
</dbReference>
<evidence type="ECO:0000256" key="5">
    <source>
        <dbReference type="ARBA" id="ARBA00023136"/>
    </source>
</evidence>
<evidence type="ECO:0000256" key="2">
    <source>
        <dbReference type="ARBA" id="ARBA00022475"/>
    </source>
</evidence>
<feature type="transmembrane region" description="Helical" evidence="7">
    <location>
        <begin position="379"/>
        <end position="397"/>
    </location>
</feature>
<feature type="transmembrane region" description="Helical" evidence="7">
    <location>
        <begin position="352"/>
        <end position="372"/>
    </location>
</feature>
<dbReference type="InterPro" id="IPR036259">
    <property type="entry name" value="MFS_trans_sf"/>
</dbReference>
<evidence type="ECO:0000256" key="3">
    <source>
        <dbReference type="ARBA" id="ARBA00022692"/>
    </source>
</evidence>
<dbReference type="Gene3D" id="1.20.1250.20">
    <property type="entry name" value="MFS general substrate transporter like domains"/>
    <property type="match status" value="1"/>
</dbReference>
<dbReference type="PANTHER" id="PTHR23513">
    <property type="entry name" value="INTEGRAL MEMBRANE EFFLUX PROTEIN-RELATED"/>
    <property type="match status" value="1"/>
</dbReference>
<keyword evidence="4 7" id="KW-1133">Transmembrane helix</keyword>
<feature type="transmembrane region" description="Helical" evidence="7">
    <location>
        <begin position="472"/>
        <end position="492"/>
    </location>
</feature>
<dbReference type="InterPro" id="IPR020846">
    <property type="entry name" value="MFS_dom"/>
</dbReference>
<organism evidence="9 10">
    <name type="scientific">Paractinoplanes pyxinae</name>
    <dbReference type="NCBI Taxonomy" id="2997416"/>
    <lineage>
        <taxon>Bacteria</taxon>
        <taxon>Bacillati</taxon>
        <taxon>Actinomycetota</taxon>
        <taxon>Actinomycetes</taxon>
        <taxon>Micromonosporales</taxon>
        <taxon>Micromonosporaceae</taxon>
        <taxon>Paractinoplanes</taxon>
    </lineage>
</organism>
<gene>
    <name evidence="9" type="ORF">OWR29_44005</name>
</gene>
<comment type="subcellular location">
    <subcellularLocation>
        <location evidence="1">Cell membrane</location>
        <topology evidence="1">Multi-pass membrane protein</topology>
    </subcellularLocation>
</comment>
<feature type="transmembrane region" description="Helical" evidence="7">
    <location>
        <begin position="160"/>
        <end position="181"/>
    </location>
</feature>
<evidence type="ECO:0000256" key="6">
    <source>
        <dbReference type="SAM" id="MobiDB-lite"/>
    </source>
</evidence>
<protein>
    <submittedName>
        <fullName evidence="9">MFS transporter</fullName>
    </submittedName>
</protein>
<dbReference type="EMBL" id="JAPNTZ010000023">
    <property type="protein sequence ID" value="MCY1145006.1"/>
    <property type="molecule type" value="Genomic_DNA"/>
</dbReference>
<dbReference type="Proteomes" id="UP001151002">
    <property type="component" value="Unassembled WGS sequence"/>
</dbReference>
<evidence type="ECO:0000256" key="1">
    <source>
        <dbReference type="ARBA" id="ARBA00004651"/>
    </source>
</evidence>
<keyword evidence="2" id="KW-1003">Cell membrane</keyword>
<dbReference type="PROSITE" id="PS50850">
    <property type="entry name" value="MFS"/>
    <property type="match status" value="1"/>
</dbReference>
<dbReference type="SUPFAM" id="SSF103473">
    <property type="entry name" value="MFS general substrate transporter"/>
    <property type="match status" value="1"/>
</dbReference>
<feature type="compositionally biased region" description="Low complexity" evidence="6">
    <location>
        <begin position="249"/>
        <end position="258"/>
    </location>
</feature>
<feature type="domain" description="Major facilitator superfamily (MFS) profile" evidence="8">
    <location>
        <begin position="313"/>
        <end position="497"/>
    </location>
</feature>
<dbReference type="PANTHER" id="PTHR23513:SF6">
    <property type="entry name" value="MAJOR FACILITATOR SUPERFAMILY ASSOCIATED DOMAIN-CONTAINING PROTEIN"/>
    <property type="match status" value="1"/>
</dbReference>
<evidence type="ECO:0000313" key="9">
    <source>
        <dbReference type="EMBL" id="MCY1145006.1"/>
    </source>
</evidence>
<evidence type="ECO:0000256" key="4">
    <source>
        <dbReference type="ARBA" id="ARBA00022989"/>
    </source>
</evidence>
<evidence type="ECO:0000313" key="10">
    <source>
        <dbReference type="Proteomes" id="UP001151002"/>
    </source>
</evidence>
<comment type="caution">
    <text evidence="9">The sequence shown here is derived from an EMBL/GenBank/DDBJ whole genome shotgun (WGS) entry which is preliminary data.</text>
</comment>
<sequence>MWTVLRDHCTFRKLWAAATVDALGTWLLVMAVPVQIYAVTGSGTSTAVALAVQAVPALTIGPWAGVLVDHWPRRSIFLGANVLAALGVALIAAGPVSLIYAGLVIESVAACFLRPALQATVPAVVHDEYDRATANALLAISHSVLRIGAPLAGTALTASGWFAAVVVIDAASYLAAALLLLRLPQSAVDRHSQTRTPATGNAPTNNFIERTRSAVSVTERLELPQTALAQDEQTLNATQQRRQTRNTRRQAGNTCRQTRNNRRQARKLRQAGSGERELPPGVVGGRERQTRADVARIGAGVRHGWLTVARSRLLSGMLVGSFIFWVANAALTALLVPFVAQRLHGDGRVVGHLAAGLGAGYLLGSFVSRALVVRWTARTLLTVTYAAVGFCFLVLFATTNTAVAVVAITVAGVPGAVASVATNHHLQSAAPEDARGRVAAMFQTSDAAAAVAGALASPVAVALAGATAAPLVLSAVVLVAATLIAVLLRPAVRIPAA</sequence>
<proteinExistence type="predicted"/>
<name>A0ABT4BEX9_9ACTN</name>
<keyword evidence="10" id="KW-1185">Reference proteome</keyword>
<keyword evidence="5 7" id="KW-0472">Membrane</keyword>
<feature type="transmembrane region" description="Helical" evidence="7">
    <location>
        <begin position="318"/>
        <end position="340"/>
    </location>
</feature>
<evidence type="ECO:0000256" key="7">
    <source>
        <dbReference type="SAM" id="Phobius"/>
    </source>
</evidence>
<feature type="region of interest" description="Disordered" evidence="6">
    <location>
        <begin position="234"/>
        <end position="287"/>
    </location>
</feature>